<reference evidence="1" key="1">
    <citation type="submission" date="2021-06" db="EMBL/GenBank/DDBJ databases">
        <authorList>
            <person name="Hodson N. C."/>
            <person name="Mongue J. A."/>
            <person name="Jaron S. K."/>
        </authorList>
    </citation>
    <scope>NUCLEOTIDE SEQUENCE</scope>
</reference>
<accession>A0A8J2L751</accession>
<sequence>MKQIFDVTNEIVKDFVQSLLKECSDERIDVDFRNRVIVVLIDIIATGLYGIELHNRKDPNNNFVKILKTIL</sequence>
<evidence type="ECO:0000313" key="2">
    <source>
        <dbReference type="Proteomes" id="UP000708208"/>
    </source>
</evidence>
<organism evidence="1 2">
    <name type="scientific">Allacma fusca</name>
    <dbReference type="NCBI Taxonomy" id="39272"/>
    <lineage>
        <taxon>Eukaryota</taxon>
        <taxon>Metazoa</taxon>
        <taxon>Ecdysozoa</taxon>
        <taxon>Arthropoda</taxon>
        <taxon>Hexapoda</taxon>
        <taxon>Collembola</taxon>
        <taxon>Symphypleona</taxon>
        <taxon>Sminthuridae</taxon>
        <taxon>Allacma</taxon>
    </lineage>
</organism>
<gene>
    <name evidence="1" type="ORF">AFUS01_LOCUS39233</name>
</gene>
<dbReference type="Proteomes" id="UP000708208">
    <property type="component" value="Unassembled WGS sequence"/>
</dbReference>
<comment type="caution">
    <text evidence="1">The sequence shown here is derived from an EMBL/GenBank/DDBJ whole genome shotgun (WGS) entry which is preliminary data.</text>
</comment>
<proteinExistence type="predicted"/>
<evidence type="ECO:0000313" key="1">
    <source>
        <dbReference type="EMBL" id="CAG7829367.1"/>
    </source>
</evidence>
<protein>
    <submittedName>
        <fullName evidence="1">Uncharacterized protein</fullName>
    </submittedName>
</protein>
<name>A0A8J2L751_9HEXA</name>
<keyword evidence="2" id="KW-1185">Reference proteome</keyword>
<feature type="non-terminal residue" evidence="1">
    <location>
        <position position="1"/>
    </location>
</feature>
<dbReference type="AlphaFoldDB" id="A0A8J2L751"/>
<dbReference type="EMBL" id="CAJVCH010551207">
    <property type="protein sequence ID" value="CAG7829367.1"/>
    <property type="molecule type" value="Genomic_DNA"/>
</dbReference>